<feature type="transmembrane region" description="Helical" evidence="5">
    <location>
        <begin position="27"/>
        <end position="45"/>
    </location>
</feature>
<dbReference type="Gene3D" id="1.20.1720.10">
    <property type="entry name" value="Multidrug resistance protein D"/>
    <property type="match status" value="1"/>
</dbReference>
<dbReference type="AlphaFoldDB" id="A0A3A4ACV6"/>
<proteinExistence type="predicted"/>
<accession>A0A3A4ACV6</accession>
<evidence type="ECO:0000256" key="5">
    <source>
        <dbReference type="SAM" id="Phobius"/>
    </source>
</evidence>
<dbReference type="PANTHER" id="PTHR23501:SF1">
    <property type="entry name" value="TRANSPORT PROTEIN HSRA-RELATED"/>
    <property type="match status" value="1"/>
</dbReference>
<feature type="transmembrane region" description="Helical" evidence="5">
    <location>
        <begin position="65"/>
        <end position="88"/>
    </location>
</feature>
<dbReference type="Proteomes" id="UP000265768">
    <property type="component" value="Unassembled WGS sequence"/>
</dbReference>
<feature type="transmembrane region" description="Helical" evidence="5">
    <location>
        <begin position="95"/>
        <end position="115"/>
    </location>
</feature>
<keyword evidence="4 5" id="KW-0472">Membrane</keyword>
<dbReference type="InterPro" id="IPR020846">
    <property type="entry name" value="MFS_dom"/>
</dbReference>
<evidence type="ECO:0000313" key="7">
    <source>
        <dbReference type="EMBL" id="RJL23880.1"/>
    </source>
</evidence>
<gene>
    <name evidence="7" type="ORF">D5H75_31015</name>
</gene>
<keyword evidence="2 5" id="KW-0812">Transmembrane</keyword>
<dbReference type="SUPFAM" id="SSF103473">
    <property type="entry name" value="MFS general substrate transporter"/>
    <property type="match status" value="1"/>
</dbReference>
<feature type="transmembrane region" description="Helical" evidence="5">
    <location>
        <begin position="121"/>
        <end position="143"/>
    </location>
</feature>
<dbReference type="PROSITE" id="PS50850">
    <property type="entry name" value="MFS"/>
    <property type="match status" value="1"/>
</dbReference>
<dbReference type="OrthoDB" id="9812221at2"/>
<name>A0A3A4ACV6_9ACTN</name>
<dbReference type="InterPro" id="IPR011701">
    <property type="entry name" value="MFS"/>
</dbReference>
<comment type="subcellular location">
    <subcellularLocation>
        <location evidence="1">Cell membrane</location>
        <topology evidence="1">Multi-pass membrane protein</topology>
    </subcellularLocation>
</comment>
<dbReference type="PANTHER" id="PTHR23501">
    <property type="entry name" value="MAJOR FACILITATOR SUPERFAMILY"/>
    <property type="match status" value="1"/>
</dbReference>
<dbReference type="EMBL" id="QZEY01000017">
    <property type="protein sequence ID" value="RJL23880.1"/>
    <property type="molecule type" value="Genomic_DNA"/>
</dbReference>
<organism evidence="7 8">
    <name type="scientific">Bailinhaonella thermotolerans</name>
    <dbReference type="NCBI Taxonomy" id="1070861"/>
    <lineage>
        <taxon>Bacteria</taxon>
        <taxon>Bacillati</taxon>
        <taxon>Actinomycetota</taxon>
        <taxon>Actinomycetes</taxon>
        <taxon>Streptosporangiales</taxon>
        <taxon>Streptosporangiaceae</taxon>
        <taxon>Bailinhaonella</taxon>
    </lineage>
</organism>
<evidence type="ECO:0000256" key="4">
    <source>
        <dbReference type="ARBA" id="ARBA00023136"/>
    </source>
</evidence>
<evidence type="ECO:0000256" key="1">
    <source>
        <dbReference type="ARBA" id="ARBA00004651"/>
    </source>
</evidence>
<dbReference type="InterPro" id="IPR036259">
    <property type="entry name" value="MFS_trans_sf"/>
</dbReference>
<keyword evidence="3 5" id="KW-1133">Transmembrane helix</keyword>
<dbReference type="GO" id="GO:0022857">
    <property type="term" value="F:transmembrane transporter activity"/>
    <property type="evidence" value="ECO:0007669"/>
    <property type="project" value="InterPro"/>
</dbReference>
<evidence type="ECO:0000259" key="6">
    <source>
        <dbReference type="PROSITE" id="PS50850"/>
    </source>
</evidence>
<evidence type="ECO:0000256" key="2">
    <source>
        <dbReference type="ARBA" id="ARBA00022692"/>
    </source>
</evidence>
<comment type="caution">
    <text evidence="7">The sequence shown here is derived from an EMBL/GenBank/DDBJ whole genome shotgun (WGS) entry which is preliminary data.</text>
</comment>
<feature type="domain" description="Major facilitator superfamily (MFS) profile" evidence="6">
    <location>
        <begin position="30"/>
        <end position="169"/>
    </location>
</feature>
<sequence>MPSIGRAGAEERSPMTIRERTRPANDLVWLMIAVVLGAIMMQLDATMTNIAYDTLLPEFPSSLLTMQWVGTGYLLAMTAVMALSGWALERYGGRTMWTACIVVFLAGSVLCGVAWSAQSLIMFRVIQGLGGGMVLPLGMAVLAQAAGPSRLGPVMSVMGVPAALESGPS</sequence>
<evidence type="ECO:0000313" key="8">
    <source>
        <dbReference type="Proteomes" id="UP000265768"/>
    </source>
</evidence>
<keyword evidence="8" id="KW-1185">Reference proteome</keyword>
<reference evidence="7 8" key="1">
    <citation type="submission" date="2018-09" db="EMBL/GenBank/DDBJ databases">
        <title>YIM 75507 draft genome.</title>
        <authorList>
            <person name="Tang S."/>
            <person name="Feng Y."/>
        </authorList>
    </citation>
    <scope>NUCLEOTIDE SEQUENCE [LARGE SCALE GENOMIC DNA]</scope>
    <source>
        <strain evidence="7 8">YIM 75507</strain>
    </source>
</reference>
<dbReference type="Pfam" id="PF07690">
    <property type="entry name" value="MFS_1"/>
    <property type="match status" value="1"/>
</dbReference>
<evidence type="ECO:0000256" key="3">
    <source>
        <dbReference type="ARBA" id="ARBA00022989"/>
    </source>
</evidence>
<protein>
    <submittedName>
        <fullName evidence="7">MFS transporter</fullName>
    </submittedName>
</protein>
<dbReference type="GO" id="GO:0005886">
    <property type="term" value="C:plasma membrane"/>
    <property type="evidence" value="ECO:0007669"/>
    <property type="project" value="UniProtKB-SubCell"/>
</dbReference>